<dbReference type="Pfam" id="PF12990">
    <property type="entry name" value="DUF3874"/>
    <property type="match status" value="1"/>
</dbReference>
<dbReference type="Pfam" id="PF05272">
    <property type="entry name" value="VapE-like_dom"/>
    <property type="match status" value="1"/>
</dbReference>
<feature type="domain" description="Virulence-associated protein E-like" evidence="1">
    <location>
        <begin position="417"/>
        <end position="629"/>
    </location>
</feature>
<dbReference type="Gene3D" id="3.40.50.300">
    <property type="entry name" value="P-loop containing nucleotide triphosphate hydrolases"/>
    <property type="match status" value="1"/>
</dbReference>
<dbReference type="InterPro" id="IPR014907">
    <property type="entry name" value="BT4734-like_N"/>
</dbReference>
<feature type="domain" description="DUF3874" evidence="3">
    <location>
        <begin position="635"/>
        <end position="704"/>
    </location>
</feature>
<dbReference type="PANTHER" id="PTHR34985">
    <property type="entry name" value="SLR0554 PROTEIN"/>
    <property type="match status" value="1"/>
</dbReference>
<evidence type="ECO:0000313" key="5">
    <source>
        <dbReference type="Proteomes" id="UP001055114"/>
    </source>
</evidence>
<dbReference type="InterPro" id="IPR027417">
    <property type="entry name" value="P-loop_NTPase"/>
</dbReference>
<dbReference type="InterPro" id="IPR024450">
    <property type="entry name" value="DUF3874"/>
</dbReference>
<dbReference type="EMBL" id="BQNZ01000006">
    <property type="protein sequence ID" value="GKH74196.1"/>
    <property type="molecule type" value="Genomic_DNA"/>
</dbReference>
<keyword evidence="4" id="KW-0547">Nucleotide-binding</keyword>
<dbReference type="GO" id="GO:0004386">
    <property type="term" value="F:helicase activity"/>
    <property type="evidence" value="ECO:0007669"/>
    <property type="project" value="UniProtKB-KW"/>
</dbReference>
<keyword evidence="4" id="KW-0347">Helicase</keyword>
<evidence type="ECO:0000259" key="1">
    <source>
        <dbReference type="Pfam" id="PF05272"/>
    </source>
</evidence>
<reference evidence="4" key="1">
    <citation type="submission" date="2022-01" db="EMBL/GenBank/DDBJ databases">
        <title>Novel bile acid biosynthetic pathways are enriched in the microbiome of centenarians.</title>
        <authorList>
            <person name="Sato Y."/>
            <person name="Atarashi K."/>
            <person name="Plichta R.D."/>
            <person name="Arai Y."/>
            <person name="Sasajima S."/>
            <person name="Kearney M.S."/>
            <person name="Suda W."/>
            <person name="Takeshita K."/>
            <person name="Sasaki T."/>
            <person name="Okamoto S."/>
            <person name="Skelly N.A."/>
            <person name="Okamura Y."/>
            <person name="Vlamakis H."/>
            <person name="Li Y."/>
            <person name="Tanoue T."/>
            <person name="Takei H."/>
            <person name="Nittono H."/>
            <person name="Narushima S."/>
            <person name="Irie J."/>
            <person name="Itoh H."/>
            <person name="Moriya K."/>
            <person name="Sugiura Y."/>
            <person name="Suematsu M."/>
            <person name="Moritoki N."/>
            <person name="Shibata S."/>
            <person name="Littman R.D."/>
            <person name="Fischbach A.M."/>
            <person name="Uwamino Y."/>
            <person name="Inoue T."/>
            <person name="Honda A."/>
            <person name="Hattori M."/>
            <person name="Murai T."/>
            <person name="Xavier J.R."/>
            <person name="Hirose N."/>
            <person name="Honda K."/>
        </authorList>
    </citation>
    <scope>NUCLEOTIDE SEQUENCE</scope>
    <source>
        <strain evidence="4">CE91-St3</strain>
    </source>
</reference>
<sequence length="708" mass="81414">MEFVISHKTKVAQMSPDMKITQVKSNGKSLKNIELPDVMTAIRSGEQARVVNEHRGILSSSMPGDRNIHATDIPVLLFAARFRKKESRIEYQVYNGLVLMDVGNLADREEAVEVKRLASLAPQTMAAFVGSSGKSVKILVPFVLPDGSLPEKRELAELFHAVAYRRAVAFYQAHLQRHIEMGEEASLERGCRHSFDPGLYYNPSATPLIQEQPMQMPAEPTYREVVAKEEDPLLRMMPGYDRSRIVSRFYNACMLDALEKTGGLDEGKEVRPFLTRLAENCFRSGIPEEDVVRWTKISRNLELFEEEIRETVHMVYQLSKCFGKKPVMPAEQLLSIKTDEFMKRRYEFRRNMLAGEVEFRARGSYYIHFAPVTETVLNSIGLNAQAEGLALWDRDVKRYVYSDRVPVFYPLEDYLEYLPEWDGKDHIRALADTLPTANAQWRNLFYIWFLSMTAHWYRREHLHANSSLPLLVGPQGCGKSTWCRNLLPPSLRMYYTDSIDFSNKRDAELMLTRFALINIDEFDSVSSAYQSFLKNVLQKPVVNARQPYKRSIQALHRYASFIATCNNYDLLTDPTGSRRFICIEISGTIDNSTSINYEQLYAQAVAALKNGERYWFTSEEEFSTTRNNEVFQQLPVEEQLFLQYFRAARPGEESLELSAIEILQYLQSESGIKLGNKRLTYFGRLLQKNKIPSRRTMKGTCYSVVKVG</sequence>
<feature type="domain" description="BT4734-like N-terminal" evidence="2">
    <location>
        <begin position="72"/>
        <end position="201"/>
    </location>
</feature>
<keyword evidence="4" id="KW-0378">Hydrolase</keyword>
<keyword evidence="4" id="KW-0067">ATP-binding</keyword>
<evidence type="ECO:0000259" key="3">
    <source>
        <dbReference type="Pfam" id="PF12990"/>
    </source>
</evidence>
<dbReference type="PANTHER" id="PTHR34985:SF1">
    <property type="entry name" value="SLR0554 PROTEIN"/>
    <property type="match status" value="1"/>
</dbReference>
<dbReference type="InterPro" id="IPR007936">
    <property type="entry name" value="VapE-like_dom"/>
</dbReference>
<proteinExistence type="predicted"/>
<protein>
    <submittedName>
        <fullName evidence="4">Helicase</fullName>
    </submittedName>
</protein>
<dbReference type="Pfam" id="PF08800">
    <property type="entry name" value="BT4734-like_N"/>
    <property type="match status" value="1"/>
</dbReference>
<dbReference type="SUPFAM" id="SSF52540">
    <property type="entry name" value="P-loop containing nucleoside triphosphate hydrolases"/>
    <property type="match status" value="1"/>
</dbReference>
<gene>
    <name evidence="4" type="ORF">CE91St3_40590</name>
</gene>
<dbReference type="AlphaFoldDB" id="A0AA37NT04"/>
<name>A0AA37NT04_9BACT</name>
<organism evidence="4 5">
    <name type="scientific">Parabacteroides merdae</name>
    <dbReference type="NCBI Taxonomy" id="46503"/>
    <lineage>
        <taxon>Bacteria</taxon>
        <taxon>Pseudomonadati</taxon>
        <taxon>Bacteroidota</taxon>
        <taxon>Bacteroidia</taxon>
        <taxon>Bacteroidales</taxon>
        <taxon>Tannerellaceae</taxon>
        <taxon>Parabacteroides</taxon>
    </lineage>
</organism>
<comment type="caution">
    <text evidence="4">The sequence shown here is derived from an EMBL/GenBank/DDBJ whole genome shotgun (WGS) entry which is preliminary data.</text>
</comment>
<evidence type="ECO:0000259" key="2">
    <source>
        <dbReference type="Pfam" id="PF08800"/>
    </source>
</evidence>
<dbReference type="Proteomes" id="UP001055114">
    <property type="component" value="Unassembled WGS sequence"/>
</dbReference>
<accession>A0AA37NT04</accession>
<evidence type="ECO:0000313" key="4">
    <source>
        <dbReference type="EMBL" id="GKH74196.1"/>
    </source>
</evidence>